<sequence length="378" mass="41494">MTPNPIVPNSIKALLAGAVFGLSASAIAQTYTTEHHSFQLETVVSGLSNPWSLAFLPNDEILITERPGRLRRMVEGSLIDEPVSGLPEITASGQGGLLDVVPHPDFAQNRWVYFSYSHGNNQGLTTRLARGQYHDGHLSNVEILFDAAPRVSGGRHFGSRIVFDDDGYLYLTVGDRGQQNRAQELDNHIGTTIRLHDDGQVPSDNPFVDHANALPEIYTYGNRNAQGMALHPSSRAVWQHEHGPRGGDEINLIQSGLNYGWPEVTHGINYNGSPITDLTEKAGMESPLLHWTPSIAPSGMAFYTGDVFPQWEGDLFVGALAGQKIQRVRFNGTDLISQEDMLTGFNTRIRDIRNGPDGTLWLLTDEGNGRLLRMVPAP</sequence>
<feature type="domain" description="Glucose/Sorbosone dehydrogenase" evidence="2">
    <location>
        <begin position="47"/>
        <end position="373"/>
    </location>
</feature>
<accession>A0AB38YCN3</accession>
<keyword evidence="1" id="KW-0732">Signal</keyword>
<gene>
    <name evidence="3" type="ORF">NFC81_10450</name>
</gene>
<organism evidence="3">
    <name type="scientific">Salinispirillum sp. LH 10-3-1</name>
    <dbReference type="NCBI Taxonomy" id="2952525"/>
    <lineage>
        <taxon>Bacteria</taxon>
        <taxon>Pseudomonadati</taxon>
        <taxon>Pseudomonadota</taxon>
        <taxon>Gammaproteobacteria</taxon>
        <taxon>Oceanospirillales</taxon>
        <taxon>Saccharospirillaceae</taxon>
        <taxon>Salinispirillum</taxon>
    </lineage>
</organism>
<dbReference type="InterPro" id="IPR011041">
    <property type="entry name" value="Quinoprot_gluc/sorb_DH_b-prop"/>
</dbReference>
<dbReference type="PANTHER" id="PTHR19328:SF75">
    <property type="entry name" value="ALDOSE SUGAR DEHYDROGENASE YLII"/>
    <property type="match status" value="1"/>
</dbReference>
<dbReference type="SUPFAM" id="SSF50952">
    <property type="entry name" value="Soluble quinoprotein glucose dehydrogenase"/>
    <property type="match status" value="1"/>
</dbReference>
<dbReference type="Pfam" id="PF07995">
    <property type="entry name" value="GSDH"/>
    <property type="match status" value="1"/>
</dbReference>
<dbReference type="PANTHER" id="PTHR19328">
    <property type="entry name" value="HEDGEHOG-INTERACTING PROTEIN"/>
    <property type="match status" value="1"/>
</dbReference>
<evidence type="ECO:0000259" key="2">
    <source>
        <dbReference type="Pfam" id="PF07995"/>
    </source>
</evidence>
<feature type="signal peptide" evidence="1">
    <location>
        <begin position="1"/>
        <end position="28"/>
    </location>
</feature>
<feature type="chain" id="PRO_5044223656" evidence="1">
    <location>
        <begin position="29"/>
        <end position="378"/>
    </location>
</feature>
<name>A0AB38YCN3_9GAMM</name>
<evidence type="ECO:0000256" key="1">
    <source>
        <dbReference type="SAM" id="SignalP"/>
    </source>
</evidence>
<dbReference type="EMBL" id="CP101717">
    <property type="protein sequence ID" value="WLD57139.1"/>
    <property type="molecule type" value="Genomic_DNA"/>
</dbReference>
<dbReference type="AlphaFoldDB" id="A0AB38YCN3"/>
<dbReference type="InterPro" id="IPR011042">
    <property type="entry name" value="6-blade_b-propeller_TolB-like"/>
</dbReference>
<proteinExistence type="predicted"/>
<protein>
    <submittedName>
        <fullName evidence="3">PQQ-dependent sugar dehydrogenase</fullName>
    </submittedName>
</protein>
<dbReference type="RefSeq" id="WP_304994426.1">
    <property type="nucleotide sequence ID" value="NZ_CP101717.1"/>
</dbReference>
<dbReference type="Gene3D" id="2.120.10.30">
    <property type="entry name" value="TolB, C-terminal domain"/>
    <property type="match status" value="1"/>
</dbReference>
<dbReference type="InterPro" id="IPR012938">
    <property type="entry name" value="Glc/Sorbosone_DH"/>
</dbReference>
<reference evidence="3" key="1">
    <citation type="submission" date="2022-07" db="EMBL/GenBank/DDBJ databases">
        <title>Complete genome sequence of Salinispirillum sp. LH10-3-1 capable of multiple carbohydrate inversion isolated from a soda lake.</title>
        <authorList>
            <person name="Liu J."/>
            <person name="Zhai Y."/>
            <person name="Zhang H."/>
            <person name="Yang H."/>
            <person name="Qu J."/>
            <person name="Li J."/>
        </authorList>
    </citation>
    <scope>NUCLEOTIDE SEQUENCE</scope>
    <source>
        <strain evidence="3">LH 10-3-1</strain>
    </source>
</reference>
<evidence type="ECO:0000313" key="3">
    <source>
        <dbReference type="EMBL" id="WLD57139.1"/>
    </source>
</evidence>